<comment type="pathway">
    <text evidence="1">Protein modification; protein ubiquitination.</text>
</comment>
<evidence type="ECO:0000256" key="1">
    <source>
        <dbReference type="ARBA" id="ARBA00004906"/>
    </source>
</evidence>
<evidence type="ECO:0000256" key="4">
    <source>
        <dbReference type="ARBA" id="ARBA00022786"/>
    </source>
</evidence>
<dbReference type="GO" id="GO:0005634">
    <property type="term" value="C:nucleus"/>
    <property type="evidence" value="ECO:0007669"/>
    <property type="project" value="TreeGrafter"/>
</dbReference>
<evidence type="ECO:0000256" key="2">
    <source>
        <dbReference type="ARBA" id="ARBA00022574"/>
    </source>
</evidence>
<evidence type="ECO:0000313" key="8">
    <source>
        <dbReference type="Proteomes" id="UP001321473"/>
    </source>
</evidence>
<dbReference type="PANTHER" id="PTHR22852">
    <property type="entry name" value="LETHAL 2 DENTICLELESS PROTEIN RETINOIC ACID-REGULATED NUCLEAR MATRIX-ASSOCIATED PROTEIN"/>
    <property type="match status" value="1"/>
</dbReference>
<keyword evidence="3" id="KW-0677">Repeat</keyword>
<feature type="repeat" description="WD" evidence="6">
    <location>
        <begin position="151"/>
        <end position="193"/>
    </location>
</feature>
<comment type="caution">
    <text evidence="7">The sequence shown here is derived from an EMBL/GenBank/DDBJ whole genome shotgun (WGS) entry which is preliminary data.</text>
</comment>
<sequence>MGTSQPNVLNVLRGNEYFRRSGTANGRSSALTYSVLKNLHSRAANEYVLRNDEQEVPPLACTHFPEPHRWNLLAVADEDGTIHILRTGQPEGCSALETCGRLYLAGVAWHAHDNAVFDVCPRPGRDQLATASGDLSVGLWDVDQHTAVARFRGHQGSVKCVRFLQGHADVFASGARDGGVMVWDARCSKPQVTIPRAHDRVCSVTPSRKRNRRSHAAHPAAASSVTACIFRDEHHLVTCGSSSGGRAWGERQDRFRAVKVWDLRKNYQLFKNDPRPLTTLPYPGHSTAVHGYTGLVMDSSGRRLFASCTDSHIYQFDLLDGRLSDEPLGVYRGHSAHSFYVKLALSSDDCFLASGSSDASAYIWQVDQPGWPKLQLPGHQAEVTALSWDTWHPAKLATCGDDNRVLFWDATSALEDLPEEDRTCAKVFVARDCAEPSVAASPKLAMSANPAGTFRTPSRTPSRKASMVDWLTPPTKRRLVVSGTQGRCVQAGSVGAPSSSGNKAVPPSPSCILSPRKNACDSALNVPQRRLLPHLDALEADCGVPTKSPNEAISLTTAVHDLENQPTLQMLETPPRPVEAPKATAPPSAVHSRKKHKVMARLFNKQASAVNKGKSKAKRALLNTQQQITSFFKR</sequence>
<gene>
    <name evidence="7" type="ORF">V5799_026795</name>
</gene>
<reference evidence="7 8" key="1">
    <citation type="journal article" date="2023" name="Arcadia Sci">
        <title>De novo assembly of a long-read Amblyomma americanum tick genome.</title>
        <authorList>
            <person name="Chou S."/>
            <person name="Poskanzer K.E."/>
            <person name="Rollins M."/>
            <person name="Thuy-Boun P.S."/>
        </authorList>
    </citation>
    <scope>NUCLEOTIDE SEQUENCE [LARGE SCALE GENOMIC DNA]</scope>
    <source>
        <strain evidence="7">F_SG_1</strain>
        <tissue evidence="7">Salivary glands</tissue>
    </source>
</reference>
<dbReference type="PROSITE" id="PS50082">
    <property type="entry name" value="WD_REPEATS_2"/>
    <property type="match status" value="3"/>
</dbReference>
<dbReference type="PROSITE" id="PS50294">
    <property type="entry name" value="WD_REPEATS_REGION"/>
    <property type="match status" value="1"/>
</dbReference>
<dbReference type="Proteomes" id="UP001321473">
    <property type="component" value="Unassembled WGS sequence"/>
</dbReference>
<dbReference type="InterPro" id="IPR015943">
    <property type="entry name" value="WD40/YVTN_repeat-like_dom_sf"/>
</dbReference>
<dbReference type="InterPro" id="IPR051865">
    <property type="entry name" value="WD-repeat_CDT2_adapter"/>
</dbReference>
<feature type="repeat" description="WD" evidence="6">
    <location>
        <begin position="109"/>
        <end position="150"/>
    </location>
</feature>
<dbReference type="GO" id="GO:0030674">
    <property type="term" value="F:protein-macromolecule adaptor activity"/>
    <property type="evidence" value="ECO:0007669"/>
    <property type="project" value="TreeGrafter"/>
</dbReference>
<dbReference type="AlphaFoldDB" id="A0AAQ4DHJ9"/>
<dbReference type="Gene3D" id="2.130.10.10">
    <property type="entry name" value="YVTN repeat-like/Quinoprotein amine dehydrogenase"/>
    <property type="match status" value="2"/>
</dbReference>
<feature type="repeat" description="WD" evidence="6">
    <location>
        <begin position="376"/>
        <end position="412"/>
    </location>
</feature>
<proteinExistence type="inferred from homology"/>
<keyword evidence="2 6" id="KW-0853">WD repeat</keyword>
<dbReference type="InterPro" id="IPR019775">
    <property type="entry name" value="WD40_repeat_CS"/>
</dbReference>
<dbReference type="GO" id="GO:0043161">
    <property type="term" value="P:proteasome-mediated ubiquitin-dependent protein catabolic process"/>
    <property type="evidence" value="ECO:0007669"/>
    <property type="project" value="TreeGrafter"/>
</dbReference>
<dbReference type="SMART" id="SM00320">
    <property type="entry name" value="WD40"/>
    <property type="match status" value="6"/>
</dbReference>
<evidence type="ECO:0000256" key="3">
    <source>
        <dbReference type="ARBA" id="ARBA00022737"/>
    </source>
</evidence>
<name>A0AAQ4DHJ9_AMBAM</name>
<evidence type="ECO:0000313" key="7">
    <source>
        <dbReference type="EMBL" id="KAK8761939.1"/>
    </source>
</evidence>
<comment type="similarity">
    <text evidence="5">Belongs to the WD repeat cdt2 family.</text>
</comment>
<dbReference type="EMBL" id="JARKHS020030630">
    <property type="protein sequence ID" value="KAK8761939.1"/>
    <property type="molecule type" value="Genomic_DNA"/>
</dbReference>
<dbReference type="Pfam" id="PF00400">
    <property type="entry name" value="WD40"/>
    <property type="match status" value="4"/>
</dbReference>
<dbReference type="PANTHER" id="PTHR22852:SF0">
    <property type="entry name" value="DENTICLELESS PROTEIN HOMOLOG"/>
    <property type="match status" value="1"/>
</dbReference>
<keyword evidence="8" id="KW-1185">Reference proteome</keyword>
<protein>
    <submittedName>
        <fullName evidence="7">Uncharacterized protein</fullName>
    </submittedName>
</protein>
<evidence type="ECO:0000256" key="6">
    <source>
        <dbReference type="PROSITE-ProRule" id="PRU00221"/>
    </source>
</evidence>
<dbReference type="PROSITE" id="PS00678">
    <property type="entry name" value="WD_REPEATS_1"/>
    <property type="match status" value="2"/>
</dbReference>
<dbReference type="InterPro" id="IPR001680">
    <property type="entry name" value="WD40_rpt"/>
</dbReference>
<dbReference type="SUPFAM" id="SSF50978">
    <property type="entry name" value="WD40 repeat-like"/>
    <property type="match status" value="1"/>
</dbReference>
<dbReference type="InterPro" id="IPR036322">
    <property type="entry name" value="WD40_repeat_dom_sf"/>
</dbReference>
<evidence type="ECO:0000256" key="5">
    <source>
        <dbReference type="ARBA" id="ARBA00038344"/>
    </source>
</evidence>
<organism evidence="7 8">
    <name type="scientific">Amblyomma americanum</name>
    <name type="common">Lone star tick</name>
    <dbReference type="NCBI Taxonomy" id="6943"/>
    <lineage>
        <taxon>Eukaryota</taxon>
        <taxon>Metazoa</taxon>
        <taxon>Ecdysozoa</taxon>
        <taxon>Arthropoda</taxon>
        <taxon>Chelicerata</taxon>
        <taxon>Arachnida</taxon>
        <taxon>Acari</taxon>
        <taxon>Parasitiformes</taxon>
        <taxon>Ixodida</taxon>
        <taxon>Ixodoidea</taxon>
        <taxon>Ixodidae</taxon>
        <taxon>Amblyomminae</taxon>
        <taxon>Amblyomma</taxon>
    </lineage>
</organism>
<accession>A0AAQ4DHJ9</accession>
<keyword evidence="4" id="KW-0833">Ubl conjugation pathway</keyword>